<feature type="compositionally biased region" description="Polar residues" evidence="1">
    <location>
        <begin position="36"/>
        <end position="45"/>
    </location>
</feature>
<evidence type="ECO:0000313" key="2">
    <source>
        <dbReference type="EMBL" id="CEM26006.1"/>
    </source>
</evidence>
<feature type="region of interest" description="Disordered" evidence="1">
    <location>
        <begin position="24"/>
        <end position="56"/>
    </location>
</feature>
<dbReference type="AlphaFoldDB" id="A0A0G4GAJ0"/>
<gene>
    <name evidence="2" type="ORF">Cvel_21011</name>
</gene>
<reference evidence="2" key="1">
    <citation type="submission" date="2014-11" db="EMBL/GenBank/DDBJ databases">
        <authorList>
            <person name="Otto D Thomas"/>
            <person name="Naeem Raeece"/>
        </authorList>
    </citation>
    <scope>NUCLEOTIDE SEQUENCE</scope>
</reference>
<name>A0A0G4GAJ0_9ALVE</name>
<accession>A0A0G4GAJ0</accession>
<dbReference type="VEuPathDB" id="CryptoDB:Cvel_21011"/>
<organism evidence="2">
    <name type="scientific">Chromera velia CCMP2878</name>
    <dbReference type="NCBI Taxonomy" id="1169474"/>
    <lineage>
        <taxon>Eukaryota</taxon>
        <taxon>Sar</taxon>
        <taxon>Alveolata</taxon>
        <taxon>Colpodellida</taxon>
        <taxon>Chromeraceae</taxon>
        <taxon>Chromera</taxon>
    </lineage>
</organism>
<proteinExistence type="predicted"/>
<feature type="region of interest" description="Disordered" evidence="1">
    <location>
        <begin position="246"/>
        <end position="282"/>
    </location>
</feature>
<protein>
    <submittedName>
        <fullName evidence="2">Uncharacterized protein</fullName>
    </submittedName>
</protein>
<evidence type="ECO:0000256" key="1">
    <source>
        <dbReference type="SAM" id="MobiDB-lite"/>
    </source>
</evidence>
<sequence length="282" mass="31306">MSRHGRPQFAQDTVKRHVQRTREMLDSIPRRAPTKKLSSFASCSSTRKKISVARKQDEKVRPPISLVLLDDSRVPLTAGSGGRSYSHAERVLNFCRAGAALVGGAEPPLDGATDDAARRGMLQPTIRSHSRTERRGPLQARIRHLQGRMGKVLMKKLTQSASASEGKRSTSWQIETAREAMTRSCERCVEEALVKGGEDEDLHSSLEPQSLWRDIESLFSPHPHGESVAETRSKHFVAEDHLRRTVQGSLQTELGETLQKPKRQGSDGVVPSANNIDRPVNR</sequence>
<dbReference type="EMBL" id="CDMZ01001033">
    <property type="protein sequence ID" value="CEM26006.1"/>
    <property type="molecule type" value="Genomic_DNA"/>
</dbReference>